<dbReference type="EMBL" id="CP066681">
    <property type="protein sequence ID" value="QQG36799.1"/>
    <property type="molecule type" value="Genomic_DNA"/>
</dbReference>
<evidence type="ECO:0000256" key="7">
    <source>
        <dbReference type="SAM" id="MobiDB-lite"/>
    </source>
</evidence>
<feature type="chain" id="PRO_5032287478" evidence="8">
    <location>
        <begin position="35"/>
        <end position="434"/>
    </location>
</feature>
<reference evidence="13 14" key="1">
    <citation type="submission" date="2020-07" db="EMBL/GenBank/DDBJ databases">
        <title>Huge and variable diversity of episymbiotic CPR bacteria and DPANN archaea in groundwater ecosystems.</title>
        <authorList>
            <person name="He C.Y."/>
            <person name="Keren R."/>
            <person name="Whittaker M."/>
            <person name="Farag I.F."/>
            <person name="Doudna J."/>
            <person name="Cate J.H.D."/>
            <person name="Banfield J.F."/>
        </authorList>
    </citation>
    <scope>NUCLEOTIDE SEQUENCE [LARGE SCALE GENOMIC DNA]</scope>
    <source>
        <strain evidence="13">NC_groundwater_70_Ag_B-0.1um_54_66</strain>
    </source>
</reference>
<protein>
    <submittedName>
        <fullName evidence="13">Efflux RND transporter periplasmic adaptor subunit</fullName>
    </submittedName>
</protein>
<name>A0A7T5UH05_9BACT</name>
<dbReference type="InterPro" id="IPR058647">
    <property type="entry name" value="BSH_CzcB-like"/>
</dbReference>
<dbReference type="InterPro" id="IPR051909">
    <property type="entry name" value="MFP_Cation_Efflux"/>
</dbReference>
<dbReference type="PANTHER" id="PTHR30097">
    <property type="entry name" value="CATION EFFLUX SYSTEM PROTEIN CUSB"/>
    <property type="match status" value="1"/>
</dbReference>
<evidence type="ECO:0000256" key="3">
    <source>
        <dbReference type="ARBA" id="ARBA00022833"/>
    </source>
</evidence>
<organism evidence="13 14">
    <name type="scientific">Micavibrio aeruginosavorus</name>
    <dbReference type="NCBI Taxonomy" id="349221"/>
    <lineage>
        <taxon>Bacteria</taxon>
        <taxon>Pseudomonadati</taxon>
        <taxon>Bdellovibrionota</taxon>
        <taxon>Bdellovibrionia</taxon>
        <taxon>Bdellovibrionales</taxon>
        <taxon>Pseudobdellovibrionaceae</taxon>
        <taxon>Micavibrio</taxon>
    </lineage>
</organism>
<dbReference type="AlphaFoldDB" id="A0A7T5UH05"/>
<evidence type="ECO:0000256" key="6">
    <source>
        <dbReference type="SAM" id="Coils"/>
    </source>
</evidence>
<dbReference type="PANTHER" id="PTHR30097:SF4">
    <property type="entry name" value="SLR6042 PROTEIN"/>
    <property type="match status" value="1"/>
</dbReference>
<keyword evidence="4" id="KW-0105">Cadmium resistance</keyword>
<dbReference type="GO" id="GO:0015679">
    <property type="term" value="P:plasma membrane copper ion transport"/>
    <property type="evidence" value="ECO:0007669"/>
    <property type="project" value="TreeGrafter"/>
</dbReference>
<dbReference type="Pfam" id="PF25973">
    <property type="entry name" value="BSH_CzcB"/>
    <property type="match status" value="1"/>
</dbReference>
<dbReference type="InterPro" id="IPR058648">
    <property type="entry name" value="HH_CzcB-like"/>
</dbReference>
<evidence type="ECO:0000259" key="10">
    <source>
        <dbReference type="Pfam" id="PF25954"/>
    </source>
</evidence>
<dbReference type="SUPFAM" id="SSF111369">
    <property type="entry name" value="HlyD-like secretion proteins"/>
    <property type="match status" value="1"/>
</dbReference>
<dbReference type="Proteomes" id="UP000595362">
    <property type="component" value="Chromosome"/>
</dbReference>
<dbReference type="NCBIfam" id="TIGR01730">
    <property type="entry name" value="RND_mfp"/>
    <property type="match status" value="1"/>
</dbReference>
<evidence type="ECO:0000256" key="8">
    <source>
        <dbReference type="SAM" id="SignalP"/>
    </source>
</evidence>
<dbReference type="InterPro" id="IPR006143">
    <property type="entry name" value="RND_pump_MFP"/>
</dbReference>
<feature type="coiled-coil region" evidence="6">
    <location>
        <begin position="208"/>
        <end position="235"/>
    </location>
</feature>
<evidence type="ECO:0000259" key="11">
    <source>
        <dbReference type="Pfam" id="PF25973"/>
    </source>
</evidence>
<comment type="similarity">
    <text evidence="1">Belongs to the membrane fusion protein (MFP) (TC 8.A.1) family.</text>
</comment>
<feature type="domain" description="CzcB-like C-terminal circularly permuted SH3-like" evidence="12">
    <location>
        <begin position="364"/>
        <end position="422"/>
    </location>
</feature>
<dbReference type="Gene3D" id="2.40.50.100">
    <property type="match status" value="1"/>
</dbReference>
<feature type="signal peptide" evidence="8">
    <location>
        <begin position="1"/>
        <end position="34"/>
    </location>
</feature>
<dbReference type="FunFam" id="2.40.420.20:FF:000006">
    <property type="entry name" value="RND family efflux transporter MFP subunit"/>
    <property type="match status" value="1"/>
</dbReference>
<dbReference type="GO" id="GO:0030288">
    <property type="term" value="C:outer membrane-bounded periplasmic space"/>
    <property type="evidence" value="ECO:0007669"/>
    <property type="project" value="TreeGrafter"/>
</dbReference>
<feature type="region of interest" description="Disordered" evidence="7">
    <location>
        <begin position="31"/>
        <end position="90"/>
    </location>
</feature>
<dbReference type="InterPro" id="IPR058792">
    <property type="entry name" value="Beta-barrel_RND_2"/>
</dbReference>
<keyword evidence="2" id="KW-0813">Transport</keyword>
<accession>A0A7T5UH05</accession>
<dbReference type="Pfam" id="PF25954">
    <property type="entry name" value="Beta-barrel_RND_2"/>
    <property type="match status" value="1"/>
</dbReference>
<evidence type="ECO:0000313" key="13">
    <source>
        <dbReference type="EMBL" id="QQG36799.1"/>
    </source>
</evidence>
<dbReference type="Pfam" id="PF25893">
    <property type="entry name" value="HH_CzcB"/>
    <property type="match status" value="1"/>
</dbReference>
<evidence type="ECO:0000259" key="9">
    <source>
        <dbReference type="Pfam" id="PF25893"/>
    </source>
</evidence>
<dbReference type="InterPro" id="IPR058649">
    <property type="entry name" value="CzcB_C"/>
</dbReference>
<evidence type="ECO:0000256" key="1">
    <source>
        <dbReference type="ARBA" id="ARBA00009477"/>
    </source>
</evidence>
<sequence>MKRSKTKTFLMASVAVLALSGAFAWKTFTPPSHAAEEHGDSHGHAEGEASHDKGEEKHGHGHEESGEEHGEEGGEHAESGAHAEGGEDHGEEGVVKLDEAQLTAAGIKISEVGPGKLAREVTVPGKIVAAADRMAQIVPKVAGVVTEALKNLGDTVKKGEVLALIESREMAEAVADYLAAKRAEELARTTFNREKGLWDKKITAEQDYLNAKNTHQEAQIRLDLAKQKLQALGHEGDIAGNGNARFHQLKTPLDGRVIARELTLGEFVDTTHTAFTVADLSVVWVETAIAPGDLPFVKEGQAATIAGSGGKAEGKLIFVSPAIDPETRAAKAIIELENADGKWRPGEFANAAIATSAQDVDFIVPKEAVQSVDGQNVIFVRSAKGFEKRVVGLGREDSRHVEIVSGLQSGEAVAVSGTFTLKAEFGKAEAEHAH</sequence>
<feature type="compositionally biased region" description="Basic and acidic residues" evidence="7">
    <location>
        <begin position="34"/>
        <end position="90"/>
    </location>
</feature>
<feature type="domain" description="CusB-like beta-barrel" evidence="10">
    <location>
        <begin position="283"/>
        <end position="355"/>
    </location>
</feature>
<evidence type="ECO:0000256" key="5">
    <source>
        <dbReference type="ARBA" id="ARBA00058766"/>
    </source>
</evidence>
<evidence type="ECO:0000256" key="4">
    <source>
        <dbReference type="ARBA" id="ARBA00043263"/>
    </source>
</evidence>
<dbReference type="GO" id="GO:0022857">
    <property type="term" value="F:transmembrane transporter activity"/>
    <property type="evidence" value="ECO:0007669"/>
    <property type="project" value="InterPro"/>
</dbReference>
<gene>
    <name evidence="13" type="ORF">HYS17_03245</name>
</gene>
<dbReference type="GO" id="GO:0046914">
    <property type="term" value="F:transition metal ion binding"/>
    <property type="evidence" value="ECO:0007669"/>
    <property type="project" value="TreeGrafter"/>
</dbReference>
<dbReference type="FunFam" id="2.40.30.170:FF:000010">
    <property type="entry name" value="Efflux RND transporter periplasmic adaptor subunit"/>
    <property type="match status" value="1"/>
</dbReference>
<evidence type="ECO:0000259" key="12">
    <source>
        <dbReference type="Pfam" id="PF25975"/>
    </source>
</evidence>
<keyword evidence="6" id="KW-0175">Coiled coil</keyword>
<feature type="domain" description="CzcB-like barrel-sandwich hybrid" evidence="11">
    <location>
        <begin position="133"/>
        <end position="279"/>
    </location>
</feature>
<dbReference type="Gene3D" id="2.40.30.170">
    <property type="match status" value="1"/>
</dbReference>
<feature type="domain" description="CzcB-like alpha-helical hairpin" evidence="9">
    <location>
        <begin position="173"/>
        <end position="231"/>
    </location>
</feature>
<evidence type="ECO:0000256" key="2">
    <source>
        <dbReference type="ARBA" id="ARBA00022448"/>
    </source>
</evidence>
<dbReference type="GO" id="GO:0046686">
    <property type="term" value="P:response to cadmium ion"/>
    <property type="evidence" value="ECO:0007669"/>
    <property type="project" value="UniProtKB-KW"/>
</dbReference>
<dbReference type="GO" id="GO:0016020">
    <property type="term" value="C:membrane"/>
    <property type="evidence" value="ECO:0007669"/>
    <property type="project" value="InterPro"/>
</dbReference>
<comment type="function">
    <text evidence="5">CzcA and CzcB together would act in zinc efflux nearly as effectively as the complete czc efflux system (CzcABC). The CzcB protein is thought to funnel zinc cations to the CzcA transport protein.</text>
</comment>
<dbReference type="Pfam" id="PF25975">
    <property type="entry name" value="CzcB_C"/>
    <property type="match status" value="1"/>
</dbReference>
<dbReference type="Gene3D" id="2.40.420.20">
    <property type="match status" value="1"/>
</dbReference>
<proteinExistence type="inferred from homology"/>
<evidence type="ECO:0000313" key="14">
    <source>
        <dbReference type="Proteomes" id="UP000595362"/>
    </source>
</evidence>
<dbReference type="GO" id="GO:0060003">
    <property type="term" value="P:copper ion export"/>
    <property type="evidence" value="ECO:0007669"/>
    <property type="project" value="TreeGrafter"/>
</dbReference>
<keyword evidence="8" id="KW-0732">Signal</keyword>
<keyword evidence="3" id="KW-0862">Zinc</keyword>